<gene>
    <name evidence="1" type="ORF">ILEXP_LOCUS5394</name>
</gene>
<keyword evidence="2" id="KW-1185">Reference proteome</keyword>
<protein>
    <submittedName>
        <fullName evidence="1">Uncharacterized protein</fullName>
    </submittedName>
</protein>
<accession>A0ABC8R0S4</accession>
<dbReference type="AlphaFoldDB" id="A0ABC8R0S4"/>
<feature type="non-terminal residue" evidence="1">
    <location>
        <position position="59"/>
    </location>
</feature>
<reference evidence="1 2" key="1">
    <citation type="submission" date="2024-02" db="EMBL/GenBank/DDBJ databases">
        <authorList>
            <person name="Vignale AGUSTIN F."/>
            <person name="Sosa J E."/>
            <person name="Modenutti C."/>
        </authorList>
    </citation>
    <scope>NUCLEOTIDE SEQUENCE [LARGE SCALE GENOMIC DNA]</scope>
</reference>
<dbReference type="Proteomes" id="UP001642360">
    <property type="component" value="Unassembled WGS sequence"/>
</dbReference>
<dbReference type="EMBL" id="CAUOFW020000875">
    <property type="protein sequence ID" value="CAK9138292.1"/>
    <property type="molecule type" value="Genomic_DNA"/>
</dbReference>
<name>A0ABC8R0S4_9AQUA</name>
<evidence type="ECO:0000313" key="1">
    <source>
        <dbReference type="EMBL" id="CAK9138292.1"/>
    </source>
</evidence>
<sequence>MGYSPQIHVLESPIQITPAPCEIALEVPLPAPTDVSHSNFDDHPDHLRKFFLSTSFVNQ</sequence>
<proteinExistence type="predicted"/>
<evidence type="ECO:0000313" key="2">
    <source>
        <dbReference type="Proteomes" id="UP001642360"/>
    </source>
</evidence>
<comment type="caution">
    <text evidence="1">The sequence shown here is derived from an EMBL/GenBank/DDBJ whole genome shotgun (WGS) entry which is preliminary data.</text>
</comment>
<organism evidence="1 2">
    <name type="scientific">Ilex paraguariensis</name>
    <name type="common">yerba mate</name>
    <dbReference type="NCBI Taxonomy" id="185542"/>
    <lineage>
        <taxon>Eukaryota</taxon>
        <taxon>Viridiplantae</taxon>
        <taxon>Streptophyta</taxon>
        <taxon>Embryophyta</taxon>
        <taxon>Tracheophyta</taxon>
        <taxon>Spermatophyta</taxon>
        <taxon>Magnoliopsida</taxon>
        <taxon>eudicotyledons</taxon>
        <taxon>Gunneridae</taxon>
        <taxon>Pentapetalae</taxon>
        <taxon>asterids</taxon>
        <taxon>campanulids</taxon>
        <taxon>Aquifoliales</taxon>
        <taxon>Aquifoliaceae</taxon>
        <taxon>Ilex</taxon>
    </lineage>
</organism>